<dbReference type="Proteomes" id="UP001056120">
    <property type="component" value="Linkage Group LG10"/>
</dbReference>
<dbReference type="EMBL" id="CM042027">
    <property type="protein sequence ID" value="KAI3800445.1"/>
    <property type="molecule type" value="Genomic_DNA"/>
</dbReference>
<proteinExistence type="predicted"/>
<gene>
    <name evidence="1" type="ORF">L1987_28536</name>
</gene>
<protein>
    <submittedName>
        <fullName evidence="1">Uncharacterized protein</fullName>
    </submittedName>
</protein>
<evidence type="ECO:0000313" key="1">
    <source>
        <dbReference type="EMBL" id="KAI3800445.1"/>
    </source>
</evidence>
<reference evidence="1 2" key="2">
    <citation type="journal article" date="2022" name="Mol. Ecol. Resour.">
        <title>The genomes of chicory, endive, great burdock and yacon provide insights into Asteraceae paleo-polyploidization history and plant inulin production.</title>
        <authorList>
            <person name="Fan W."/>
            <person name="Wang S."/>
            <person name="Wang H."/>
            <person name="Wang A."/>
            <person name="Jiang F."/>
            <person name="Liu H."/>
            <person name="Zhao H."/>
            <person name="Xu D."/>
            <person name="Zhang Y."/>
        </authorList>
    </citation>
    <scope>NUCLEOTIDE SEQUENCE [LARGE SCALE GENOMIC DNA]</scope>
    <source>
        <strain evidence="2">cv. Yunnan</strain>
        <tissue evidence="1">Leaves</tissue>
    </source>
</reference>
<evidence type="ECO:0000313" key="2">
    <source>
        <dbReference type="Proteomes" id="UP001056120"/>
    </source>
</evidence>
<reference evidence="2" key="1">
    <citation type="journal article" date="2022" name="Mol. Ecol. Resour.">
        <title>The genomes of chicory, endive, great burdock and yacon provide insights into Asteraceae palaeo-polyploidization history and plant inulin production.</title>
        <authorList>
            <person name="Fan W."/>
            <person name="Wang S."/>
            <person name="Wang H."/>
            <person name="Wang A."/>
            <person name="Jiang F."/>
            <person name="Liu H."/>
            <person name="Zhao H."/>
            <person name="Xu D."/>
            <person name="Zhang Y."/>
        </authorList>
    </citation>
    <scope>NUCLEOTIDE SEQUENCE [LARGE SCALE GENOMIC DNA]</scope>
    <source>
        <strain evidence="2">cv. Yunnan</strain>
    </source>
</reference>
<name>A0ACB9HXI0_9ASTR</name>
<organism evidence="1 2">
    <name type="scientific">Smallanthus sonchifolius</name>
    <dbReference type="NCBI Taxonomy" id="185202"/>
    <lineage>
        <taxon>Eukaryota</taxon>
        <taxon>Viridiplantae</taxon>
        <taxon>Streptophyta</taxon>
        <taxon>Embryophyta</taxon>
        <taxon>Tracheophyta</taxon>
        <taxon>Spermatophyta</taxon>
        <taxon>Magnoliopsida</taxon>
        <taxon>eudicotyledons</taxon>
        <taxon>Gunneridae</taxon>
        <taxon>Pentapetalae</taxon>
        <taxon>asterids</taxon>
        <taxon>campanulids</taxon>
        <taxon>Asterales</taxon>
        <taxon>Asteraceae</taxon>
        <taxon>Asteroideae</taxon>
        <taxon>Heliantheae alliance</taxon>
        <taxon>Millerieae</taxon>
        <taxon>Smallanthus</taxon>
    </lineage>
</organism>
<keyword evidence="2" id="KW-1185">Reference proteome</keyword>
<sequence>MQALKEAPPEMQSKDKFLLQAVVAPNGATTKDITADMFNKEENKVVEEFKLRVVYIPANPLHLFQKNLKKVLLQGLKMEVSVLQGLML</sequence>
<comment type="caution">
    <text evidence="1">The sequence shown here is derived from an EMBL/GenBank/DDBJ whole genome shotgun (WGS) entry which is preliminary data.</text>
</comment>
<accession>A0ACB9HXI0</accession>